<dbReference type="EMBL" id="SMGI01000003">
    <property type="protein sequence ID" value="TCK66737.1"/>
    <property type="molecule type" value="Genomic_DNA"/>
</dbReference>
<dbReference type="OrthoDB" id="9773772at2"/>
<keyword evidence="2" id="KW-1185">Reference proteome</keyword>
<dbReference type="GO" id="GO:0016301">
    <property type="term" value="F:kinase activity"/>
    <property type="evidence" value="ECO:0007669"/>
    <property type="project" value="UniProtKB-KW"/>
</dbReference>
<gene>
    <name evidence="1" type="ORF">DFQ05_2011</name>
</gene>
<dbReference type="RefSeq" id="WP_132705257.1">
    <property type="nucleotide sequence ID" value="NZ_SMGI01000003.1"/>
</dbReference>
<name>A0A4R1KQF7_9FLAO</name>
<sequence>MKKVFASDDSKFNNQLSEFISNFNSEGQLFNNGERNVIKTKQIESTLVNVKSFRVPNLINKIVYRFFRKSKAQRSFEFAQYLQSCNVGTPKPLGYFENKGLLTFKDSYYASEHLQADLTYRDLTTNFNYPNYEDILRAFTRFSYSLHEKGINFLDHSPGNTLIKKDENQYHFYLVDLNRMKFGHMDFNTRMKNLSKLTIHKSMIEIMSSEYALVSGEDEDKVFKTMWQETQDFQYRYHRKKRLKKKLKFWKK</sequence>
<dbReference type="SUPFAM" id="SSF56112">
    <property type="entry name" value="Protein kinase-like (PK-like)"/>
    <property type="match status" value="1"/>
</dbReference>
<dbReference type="InterPro" id="IPR011009">
    <property type="entry name" value="Kinase-like_dom_sf"/>
</dbReference>
<accession>A0A4R1KQF7</accession>
<dbReference type="Proteomes" id="UP000295714">
    <property type="component" value="Unassembled WGS sequence"/>
</dbReference>
<dbReference type="AlphaFoldDB" id="A0A4R1KQF7"/>
<keyword evidence="1" id="KW-0418">Kinase</keyword>
<keyword evidence="1" id="KW-0808">Transferase</keyword>
<protein>
    <submittedName>
        <fullName evidence="1">Lipopolysaccharide kinase (Kdo/WaaP) family protein</fullName>
    </submittedName>
</protein>
<reference evidence="1 2" key="1">
    <citation type="journal article" date="2015" name="Stand. Genomic Sci.">
        <title>Genomic Encyclopedia of Bacterial and Archaeal Type Strains, Phase III: the genomes of soil and plant-associated and newly described type strains.</title>
        <authorList>
            <person name="Whitman W.B."/>
            <person name="Woyke T."/>
            <person name="Klenk H.P."/>
            <person name="Zhou Y."/>
            <person name="Lilburn T.G."/>
            <person name="Beck B.J."/>
            <person name="De Vos P."/>
            <person name="Vandamme P."/>
            <person name="Eisen J.A."/>
            <person name="Garrity G."/>
            <person name="Hugenholtz P."/>
            <person name="Kyrpides N.C."/>
        </authorList>
    </citation>
    <scope>NUCLEOTIDE SEQUENCE [LARGE SCALE GENOMIC DNA]</scope>
    <source>
        <strain evidence="1 2">CECT 8445</strain>
    </source>
</reference>
<proteinExistence type="predicted"/>
<organism evidence="1 2">
    <name type="scientific">Winogradskyella wandonensis</name>
    <dbReference type="NCBI Taxonomy" id="1442586"/>
    <lineage>
        <taxon>Bacteria</taxon>
        <taxon>Pseudomonadati</taxon>
        <taxon>Bacteroidota</taxon>
        <taxon>Flavobacteriia</taxon>
        <taxon>Flavobacteriales</taxon>
        <taxon>Flavobacteriaceae</taxon>
        <taxon>Winogradskyella</taxon>
    </lineage>
</organism>
<evidence type="ECO:0000313" key="1">
    <source>
        <dbReference type="EMBL" id="TCK66737.1"/>
    </source>
</evidence>
<evidence type="ECO:0000313" key="2">
    <source>
        <dbReference type="Proteomes" id="UP000295714"/>
    </source>
</evidence>
<comment type="caution">
    <text evidence="1">The sequence shown here is derived from an EMBL/GenBank/DDBJ whole genome shotgun (WGS) entry which is preliminary data.</text>
</comment>